<dbReference type="PANTHER" id="PTHR43694:SF1">
    <property type="entry name" value="RIBONUCLEASE J"/>
    <property type="match status" value="1"/>
</dbReference>
<evidence type="ECO:0000256" key="10">
    <source>
        <dbReference type="PIRSR" id="PIRSR004803-1"/>
    </source>
</evidence>
<dbReference type="InterPro" id="IPR036866">
    <property type="entry name" value="RibonucZ/Hydroxyglut_hydro"/>
</dbReference>
<comment type="subunit">
    <text evidence="9">Homodimer, may be a subunit of the RNA degradosome.</text>
</comment>
<feature type="active site" description="Proton donor" evidence="10">
    <location>
        <position position="208"/>
    </location>
</feature>
<sequence length="568" mass="62648">MKTLTHRGFAPKPNFGVVGQSLKLIPLGGVGDVTKNMYIYEYGNDIIIVDCGVGFPDDAMPGVDLVIPDISYLRDKKEKIRGILITHGHEDHIGGLPYLWPELQVPIYTQRLTAGFIKNKFTEHGLDKSKIIEVKIDDKLELGAFKISFYQVSHSVPDSTGIVIRTPIGIIIHQADFKIDWTPISGQVTDVGRVANLGEEGVLLMMIDCLRVEKPGFNKSERSIEGTFEKAALETPGKLLITMTSSNVSRMQQAINVAQKVGRKIALVGRSFENNFQVARDLGYLDIPPGIVIAPDAINSFGSGKVLVLIAGAQGQPESALSRAANEDHKLVKLKDGDSVIFSADPIPSTEAAQSALIDNLSRLGVNVYYSAITSDLHVSGHAALEELRLMVNLAKAKFLFPIGGTFRHMKAFSRMAQDLGYKKEDVLLPEDGDILEIKKESIKLIGTVDVQNVYVDGLGVGDVGHVILRDRQKMNEEGIAVVVVSVDQHTGKLLSDVDIISRGFVFEEMAKEILDEAKEVVRSNLEKHERKTADFRFLRKIIEDELGKYLYSVTERRPLILPVIMEI</sequence>
<dbReference type="Gene3D" id="3.40.50.10710">
    <property type="entry name" value="Metallo-hydrolase/oxidoreductase"/>
    <property type="match status" value="1"/>
</dbReference>
<feature type="binding site" evidence="12">
    <location>
        <position position="87"/>
    </location>
    <ligand>
        <name>Zn(2+)</name>
        <dbReference type="ChEBI" id="CHEBI:29105"/>
        <label>1</label>
        <note>catalytic</note>
    </ligand>
</feature>
<dbReference type="Pfam" id="PF17770">
    <property type="entry name" value="RNase_J_C"/>
    <property type="match status" value="1"/>
</dbReference>
<dbReference type="GO" id="GO:0004534">
    <property type="term" value="F:5'-3' RNA exonuclease activity"/>
    <property type="evidence" value="ECO:0007669"/>
    <property type="project" value="UniProtKB-UniRule"/>
</dbReference>
<dbReference type="InterPro" id="IPR004613">
    <property type="entry name" value="RNase_J"/>
</dbReference>
<feature type="binding site" evidence="11">
    <location>
        <begin position="245"/>
        <end position="247"/>
    </location>
    <ligand>
        <name>substrate</name>
    </ligand>
</feature>
<feature type="domain" description="Metallo-beta-lactamase" evidence="13">
    <location>
        <begin position="34"/>
        <end position="228"/>
    </location>
</feature>
<dbReference type="Pfam" id="PF00753">
    <property type="entry name" value="Lactamase_B"/>
    <property type="match status" value="1"/>
</dbReference>
<evidence type="ECO:0000256" key="7">
    <source>
        <dbReference type="ARBA" id="ARBA00022839"/>
    </source>
</evidence>
<dbReference type="InterPro" id="IPR042173">
    <property type="entry name" value="RNase_J_2"/>
</dbReference>
<keyword evidence="8 9" id="KW-0694">RNA-binding</keyword>
<feature type="binding site" evidence="12">
    <location>
        <position position="154"/>
    </location>
    <ligand>
        <name>Zn(2+)</name>
        <dbReference type="ChEBI" id="CHEBI:29105"/>
        <label>1</label>
        <note>catalytic</note>
    </ligand>
</feature>
<feature type="binding site" evidence="12">
    <location>
        <position position="89"/>
    </location>
    <ligand>
        <name>Zn(2+)</name>
        <dbReference type="ChEBI" id="CHEBI:29105"/>
        <label>1</label>
        <note>catalytic</note>
    </ligand>
</feature>
<feature type="binding site" evidence="12">
    <location>
        <position position="92"/>
    </location>
    <ligand>
        <name>Zn(2+)</name>
        <dbReference type="ChEBI" id="CHEBI:29105"/>
        <label>1</label>
        <note>catalytic</note>
    </ligand>
</feature>
<feature type="binding site" evidence="12">
    <location>
        <position position="64"/>
    </location>
    <ligand>
        <name>Ca(2+)</name>
        <dbReference type="ChEBI" id="CHEBI:29108"/>
    </ligand>
</feature>
<dbReference type="PANTHER" id="PTHR43694">
    <property type="entry name" value="RIBONUCLEASE J"/>
    <property type="match status" value="1"/>
</dbReference>
<keyword evidence="12" id="KW-0106">Calcium</keyword>
<dbReference type="Gene3D" id="3.60.15.10">
    <property type="entry name" value="Ribonuclease Z/Hydroxyacylglutathione hydrolase-like"/>
    <property type="match status" value="1"/>
</dbReference>
<comment type="caution">
    <text evidence="14">The sequence shown here is derived from an EMBL/GenBank/DDBJ whole genome shotgun (WGS) entry which is preliminary data.</text>
</comment>
<comment type="subcellular location">
    <subcellularLocation>
        <location evidence="9">Cytoplasm</location>
    </subcellularLocation>
</comment>
<dbReference type="GO" id="GO:0004521">
    <property type="term" value="F:RNA endonuclease activity"/>
    <property type="evidence" value="ECO:0007669"/>
    <property type="project" value="UniProtKB-UniRule"/>
</dbReference>
<proteinExistence type="inferred from homology"/>
<comment type="similarity">
    <text evidence="9">Belongs to the metallo-beta-lactamase superfamily. RNA-metabolizing metallo-beta-lactamase-like family. Bacterial RNase J subfamily.</text>
</comment>
<feature type="active site" description="Proton acceptor" evidence="10">
    <location>
        <position position="382"/>
    </location>
</feature>
<feature type="binding site" evidence="12">
    <location>
        <position position="62"/>
    </location>
    <ligand>
        <name>Ca(2+)</name>
        <dbReference type="ChEBI" id="CHEBI:29108"/>
    </ligand>
</feature>
<evidence type="ECO:0000259" key="13">
    <source>
        <dbReference type="SMART" id="SM00849"/>
    </source>
</evidence>
<comment type="function">
    <text evidence="9">An RNase that has 5'-3' exonuclease and possibly endonuclease activity. Involved in maturation of rRNA and in some organisms also mRNA maturation and/or decay.</text>
</comment>
<comment type="cofactor">
    <cofactor evidence="12">
        <name>Ca(2+)</name>
        <dbReference type="ChEBI" id="CHEBI:29108"/>
    </cofactor>
    <text evidence="12">Binds 1 Ca(2+) cation per subunit. Seen in 1 crystal structure, it is not clear if it is physiologically important.</text>
</comment>
<reference evidence="14 15" key="1">
    <citation type="journal article" date="2016" name="Nat. Commun.">
        <title>Thousands of microbial genomes shed light on interconnected biogeochemical processes in an aquifer system.</title>
        <authorList>
            <person name="Anantharaman K."/>
            <person name="Brown C.T."/>
            <person name="Hug L.A."/>
            <person name="Sharon I."/>
            <person name="Castelle C.J."/>
            <person name="Probst A.J."/>
            <person name="Thomas B.C."/>
            <person name="Singh A."/>
            <person name="Wilkins M.J."/>
            <person name="Karaoz U."/>
            <person name="Brodie E.L."/>
            <person name="Williams K.H."/>
            <person name="Hubbard S.S."/>
            <person name="Banfield J.F."/>
        </authorList>
    </citation>
    <scope>NUCLEOTIDE SEQUENCE [LARGE SCALE GENOMIC DNA]</scope>
</reference>
<keyword evidence="1 9" id="KW-0963">Cytoplasm</keyword>
<dbReference type="Gene3D" id="3.10.20.580">
    <property type="match status" value="1"/>
</dbReference>
<keyword evidence="2 9" id="KW-0540">Nuclease</keyword>
<evidence type="ECO:0000256" key="12">
    <source>
        <dbReference type="PIRSR" id="PIRSR004803-3"/>
    </source>
</evidence>
<evidence type="ECO:0000256" key="1">
    <source>
        <dbReference type="ARBA" id="ARBA00022490"/>
    </source>
</evidence>
<comment type="cofactor">
    <cofactor evidence="12">
        <name>Zn(2+)</name>
        <dbReference type="ChEBI" id="CHEBI:29105"/>
    </cofactor>
    <text evidence="12">Binds 2 Zn(2+) ions per subunit. It is not clear if Zn(2+) or Mg(2+) is physiologically important.</text>
</comment>
<dbReference type="GO" id="GO:0005737">
    <property type="term" value="C:cytoplasm"/>
    <property type="evidence" value="ECO:0007669"/>
    <property type="project" value="UniProtKB-SubCell"/>
</dbReference>
<evidence type="ECO:0000313" key="14">
    <source>
        <dbReference type="EMBL" id="OGZ69569.1"/>
    </source>
</evidence>
<evidence type="ECO:0000256" key="2">
    <source>
        <dbReference type="ARBA" id="ARBA00022722"/>
    </source>
</evidence>
<dbReference type="InterPro" id="IPR041636">
    <property type="entry name" value="RNase_J_C"/>
</dbReference>
<keyword evidence="4 9" id="KW-0255">Endonuclease</keyword>
<accession>A0A1G2I4G5</accession>
<evidence type="ECO:0000256" key="8">
    <source>
        <dbReference type="ARBA" id="ARBA00022884"/>
    </source>
</evidence>
<dbReference type="HAMAP" id="MF_01491">
    <property type="entry name" value="RNase_J_bact"/>
    <property type="match status" value="1"/>
</dbReference>
<keyword evidence="5 9" id="KW-0378">Hydrolase</keyword>
<feature type="binding site" evidence="9 11">
    <location>
        <begin position="378"/>
        <end position="382"/>
    </location>
    <ligand>
        <name>substrate</name>
    </ligand>
</feature>
<evidence type="ECO:0000256" key="4">
    <source>
        <dbReference type="ARBA" id="ARBA00022759"/>
    </source>
</evidence>
<dbReference type="SMART" id="SM00849">
    <property type="entry name" value="Lactamase_B"/>
    <property type="match status" value="1"/>
</dbReference>
<dbReference type="InterPro" id="IPR055132">
    <property type="entry name" value="RNase_J_b_CASP"/>
</dbReference>
<dbReference type="PIRSF" id="PIRSF004803">
    <property type="entry name" value="RnjA"/>
    <property type="match status" value="1"/>
</dbReference>
<keyword evidence="9" id="KW-0698">rRNA processing</keyword>
<evidence type="ECO:0000313" key="15">
    <source>
        <dbReference type="Proteomes" id="UP000179214"/>
    </source>
</evidence>
<dbReference type="InterPro" id="IPR001279">
    <property type="entry name" value="Metallo-B-lactamas"/>
</dbReference>
<dbReference type="EMBL" id="MHOV01000032">
    <property type="protein sequence ID" value="OGZ69569.1"/>
    <property type="molecule type" value="Genomic_DNA"/>
</dbReference>
<dbReference type="GO" id="GO:0003723">
    <property type="term" value="F:RNA binding"/>
    <property type="evidence" value="ECO:0007669"/>
    <property type="project" value="UniProtKB-UniRule"/>
</dbReference>
<dbReference type="GO" id="GO:0006364">
    <property type="term" value="P:rRNA processing"/>
    <property type="evidence" value="ECO:0007669"/>
    <property type="project" value="UniProtKB-UniRule"/>
</dbReference>
<feature type="binding site" evidence="12">
    <location>
        <position position="457"/>
    </location>
    <ligand>
        <name>Ca(2+)</name>
        <dbReference type="ChEBI" id="CHEBI:29108"/>
    </ligand>
</feature>
<dbReference type="SUPFAM" id="SSF56281">
    <property type="entry name" value="Metallo-hydrolase/oxidoreductase"/>
    <property type="match status" value="1"/>
</dbReference>
<dbReference type="Pfam" id="PF22505">
    <property type="entry name" value="RNase_J_b_CASP"/>
    <property type="match status" value="1"/>
</dbReference>
<evidence type="ECO:0000256" key="5">
    <source>
        <dbReference type="ARBA" id="ARBA00022801"/>
    </source>
</evidence>
<dbReference type="Proteomes" id="UP000179214">
    <property type="component" value="Unassembled WGS sequence"/>
</dbReference>
<dbReference type="InterPro" id="IPR030854">
    <property type="entry name" value="RNase_J_bac"/>
</dbReference>
<dbReference type="AlphaFoldDB" id="A0A1G2I4G5"/>
<keyword evidence="7 9" id="KW-0269">Exonuclease</keyword>
<keyword evidence="3 12" id="KW-0479">Metal-binding</keyword>
<organism evidence="14 15">
    <name type="scientific">Candidatus Staskawiczbacteria bacterium RIFCSPHIGHO2_12_FULL_38_11</name>
    <dbReference type="NCBI Taxonomy" id="1802209"/>
    <lineage>
        <taxon>Bacteria</taxon>
        <taxon>Candidatus Staskawicziibacteriota</taxon>
    </lineage>
</organism>
<name>A0A1G2I4G5_9BACT</name>
<dbReference type="NCBIfam" id="TIGR00649">
    <property type="entry name" value="MG423"/>
    <property type="match status" value="1"/>
</dbReference>
<gene>
    <name evidence="9" type="primary">rnj</name>
    <name evidence="14" type="ORF">A3F47_01830</name>
</gene>
<dbReference type="InterPro" id="IPR011108">
    <property type="entry name" value="RMMBL"/>
</dbReference>
<dbReference type="Pfam" id="PF07521">
    <property type="entry name" value="RMMBL"/>
    <property type="match status" value="1"/>
</dbReference>
<feature type="binding site" evidence="12">
    <location>
        <position position="91"/>
    </location>
    <ligand>
        <name>Zn(2+)</name>
        <dbReference type="ChEBI" id="CHEBI:29105"/>
        <label>1</label>
        <note>catalytic</note>
    </ligand>
</feature>
<evidence type="ECO:0000256" key="9">
    <source>
        <dbReference type="HAMAP-Rule" id="MF_01491"/>
    </source>
</evidence>
<evidence type="ECO:0000256" key="3">
    <source>
        <dbReference type="ARBA" id="ARBA00022723"/>
    </source>
</evidence>
<evidence type="ECO:0000256" key="6">
    <source>
        <dbReference type="ARBA" id="ARBA00022833"/>
    </source>
</evidence>
<dbReference type="CDD" id="cd07714">
    <property type="entry name" value="RNaseJ_MBL-fold"/>
    <property type="match status" value="1"/>
</dbReference>
<feature type="binding site" evidence="12">
    <location>
        <position position="176"/>
    </location>
    <ligand>
        <name>Zn(2+)</name>
        <dbReference type="ChEBI" id="CHEBI:29105"/>
        <label>1</label>
        <note>catalytic</note>
    </ligand>
</feature>
<protein>
    <recommendedName>
        <fullName evidence="9">Ribonuclease J</fullName>
        <shortName evidence="9">RNase J</shortName>
        <ecNumber evidence="9">3.1.-.-</ecNumber>
    </recommendedName>
</protein>
<keyword evidence="6 12" id="KW-0862">Zinc</keyword>
<evidence type="ECO:0000256" key="11">
    <source>
        <dbReference type="PIRSR" id="PIRSR004803-2"/>
    </source>
</evidence>
<dbReference type="EC" id="3.1.-.-" evidence="9"/>
<dbReference type="GO" id="GO:0008270">
    <property type="term" value="F:zinc ion binding"/>
    <property type="evidence" value="ECO:0007669"/>
    <property type="project" value="InterPro"/>
</dbReference>